<protein>
    <submittedName>
        <fullName evidence="1">Uncharacterized protein</fullName>
    </submittedName>
</protein>
<sequence>MDKLSIGKNSDLSLILNRRTKNKLDMLADVLIDAWMEDPAAKDNDTYHITLPPTDNSSHRTTTTPSSYHSYDDITEDAINDKREFIKSACITYGVYDIGMLLSMSNTLWTGMGIKGRLAIAKRSALRYMQHKASSMDRAELWSAMATRQRYAYRFFDDNLAREYLVSSDALPVSTSDIKNALDQLPRMFQNGAGVAMADIWRLAVLYEYGGVYADVDSIIVNPLRRWVDPHATVVTSIEAGRFIAQYVMMFRPKHPVTKEALRSAVRNIINRTPSSLAKFPDTLEAYTGPAVVKGAFDTWLSAHNQQLVASDKPIVIGEDIRVFEDVGFSGNVKFKDGKYHADLKKCNQGHWLYGWYRNSADKQKKRKK</sequence>
<dbReference type="EMBL" id="JABANN010000454">
    <property type="protein sequence ID" value="KAF4658894.1"/>
    <property type="molecule type" value="Genomic_DNA"/>
</dbReference>
<dbReference type="GO" id="GO:0006487">
    <property type="term" value="P:protein N-linked glycosylation"/>
    <property type="evidence" value="ECO:0007669"/>
    <property type="project" value="TreeGrafter"/>
</dbReference>
<comment type="caution">
    <text evidence="1">The sequence shown here is derived from an EMBL/GenBank/DDBJ whole genome shotgun (WGS) entry which is preliminary data.</text>
</comment>
<evidence type="ECO:0000313" key="2">
    <source>
        <dbReference type="Proteomes" id="UP000572268"/>
    </source>
</evidence>
<organism evidence="1 2">
    <name type="scientific">Perkinsus olseni</name>
    <name type="common">Perkinsus atlanticus</name>
    <dbReference type="NCBI Taxonomy" id="32597"/>
    <lineage>
        <taxon>Eukaryota</taxon>
        <taxon>Sar</taxon>
        <taxon>Alveolata</taxon>
        <taxon>Perkinsozoa</taxon>
        <taxon>Perkinsea</taxon>
        <taxon>Perkinsida</taxon>
        <taxon>Perkinsidae</taxon>
        <taxon>Perkinsus</taxon>
    </lineage>
</organism>
<dbReference type="Pfam" id="PF04488">
    <property type="entry name" value="Gly_transf_sug"/>
    <property type="match status" value="1"/>
</dbReference>
<dbReference type="GO" id="GO:0000009">
    <property type="term" value="F:alpha-1,6-mannosyltransferase activity"/>
    <property type="evidence" value="ECO:0007669"/>
    <property type="project" value="InterPro"/>
</dbReference>
<dbReference type="PANTHER" id="PTHR31834:SF1">
    <property type="entry name" value="INITIATION-SPECIFIC ALPHA-1,6-MANNOSYLTRANSFERASE"/>
    <property type="match status" value="1"/>
</dbReference>
<dbReference type="GO" id="GO:0000136">
    <property type="term" value="C:mannan polymerase complex"/>
    <property type="evidence" value="ECO:0007669"/>
    <property type="project" value="TreeGrafter"/>
</dbReference>
<dbReference type="InterPro" id="IPR029044">
    <property type="entry name" value="Nucleotide-diphossugar_trans"/>
</dbReference>
<accession>A0A7J6LHZ5</accession>
<dbReference type="AlphaFoldDB" id="A0A7J6LHZ5"/>
<dbReference type="Gene3D" id="3.90.550.20">
    <property type="match status" value="1"/>
</dbReference>
<evidence type="ECO:0000313" key="1">
    <source>
        <dbReference type="EMBL" id="KAF4658894.1"/>
    </source>
</evidence>
<reference evidence="1 2" key="1">
    <citation type="submission" date="2020-04" db="EMBL/GenBank/DDBJ databases">
        <title>Perkinsus olseni comparative genomics.</title>
        <authorList>
            <person name="Bogema D.R."/>
        </authorList>
    </citation>
    <scope>NUCLEOTIDE SEQUENCE [LARGE SCALE GENOMIC DNA]</scope>
    <source>
        <strain evidence="1">ATCC PRA-31</strain>
    </source>
</reference>
<proteinExistence type="predicted"/>
<dbReference type="InterPro" id="IPR039367">
    <property type="entry name" value="Och1-like"/>
</dbReference>
<name>A0A7J6LHZ5_PEROL</name>
<dbReference type="PANTHER" id="PTHR31834">
    <property type="entry name" value="INITIATION-SPECIFIC ALPHA-1,6-MANNOSYLTRANSFERASE"/>
    <property type="match status" value="1"/>
</dbReference>
<gene>
    <name evidence="1" type="ORF">FOL46_006795</name>
</gene>
<dbReference type="Proteomes" id="UP000572268">
    <property type="component" value="Unassembled WGS sequence"/>
</dbReference>
<dbReference type="InterPro" id="IPR007577">
    <property type="entry name" value="GlycoTrfase_DXD_sugar-bd_CS"/>
</dbReference>
<dbReference type="SUPFAM" id="SSF53448">
    <property type="entry name" value="Nucleotide-diphospho-sugar transferases"/>
    <property type="match status" value="1"/>
</dbReference>